<dbReference type="SUPFAM" id="SSF50978">
    <property type="entry name" value="WD40 repeat-like"/>
    <property type="match status" value="1"/>
</dbReference>
<name>A0AAE9JJF0_CAEBR</name>
<dbReference type="GO" id="GO:0006914">
    <property type="term" value="P:autophagy"/>
    <property type="evidence" value="ECO:0007669"/>
    <property type="project" value="UniProtKB-KW"/>
</dbReference>
<reference evidence="5 7" key="1">
    <citation type="submission" date="2022-02" db="EMBL/GenBank/DDBJ databases">
        <title>Chromosome-level reference genomes for two strains of Caenorhabditis briggsae: an improved platform for comparative genomics.</title>
        <authorList>
            <person name="Stevens L."/>
            <person name="Andersen E.C."/>
        </authorList>
    </citation>
    <scope>NUCLEOTIDE SEQUENCE [LARGE SCALE GENOMIC DNA]</scope>
    <source>
        <strain evidence="5">QX1410_ONT</strain>
        <tissue evidence="5">Whole-organism</tissue>
    </source>
</reference>
<dbReference type="InterPro" id="IPR036322">
    <property type="entry name" value="WD40_repeat_dom_sf"/>
</dbReference>
<dbReference type="GO" id="GO:0005737">
    <property type="term" value="C:cytoplasm"/>
    <property type="evidence" value="ECO:0007669"/>
    <property type="project" value="UniProtKB-ARBA"/>
</dbReference>
<gene>
    <name evidence="5" type="ORF">L3Y34_006154</name>
    <name evidence="6" type="ORF">L5515_005984</name>
</gene>
<evidence type="ECO:0000313" key="8">
    <source>
        <dbReference type="Proteomes" id="UP000829354"/>
    </source>
</evidence>
<keyword evidence="8" id="KW-1185">Reference proteome</keyword>
<keyword evidence="1" id="KW-0853">WD repeat</keyword>
<sequence>MDASEQSHETIKFISFTQDAKIISTGHKDGITFYKTSDLLENQVIQSETMKDSGLHNSVLIQRLHSSALFFAVSEKDPRALNVYNVHNKNAITSLKFRKSILAVRAHKDRVVVCLEDSIHIYILNEMKLIHSIMDTPMNLRGVIDLTSNPEKAIIAYPGSPDTGSVHLFDAINYGSMNTFVAHEGALACLKFNQDGLMLSTASVKGTVIRVYSVPSGSRLFEFRRGVSRCVTISSFCFSADGKYLASSSNTETVHVFKLEKEEAKTQETGEVSWFDTIHKTLAAYLPTQVMQVSELVTTERSFATARLPGAAKSNQVALIIHNNHQHVMAATSEGFVYSYRLDPEGGELDLIKQNCIGPHAFQQTVPTIDDSMNFPPMNFRSM</sequence>
<evidence type="ECO:0000313" key="5">
    <source>
        <dbReference type="EMBL" id="ULT86281.1"/>
    </source>
</evidence>
<evidence type="ECO:0008006" key="9">
    <source>
        <dbReference type="Google" id="ProtNLM"/>
    </source>
</evidence>
<evidence type="ECO:0000313" key="6">
    <source>
        <dbReference type="EMBL" id="UMM32039.1"/>
    </source>
</evidence>
<dbReference type="Proteomes" id="UP000829354">
    <property type="component" value="Chromosome V"/>
</dbReference>
<dbReference type="Proteomes" id="UP000827892">
    <property type="component" value="Chromosome V"/>
</dbReference>
<accession>A0AAE9JJF0</accession>
<reference evidence="6 8" key="2">
    <citation type="submission" date="2022-04" db="EMBL/GenBank/DDBJ databases">
        <title>Chromosome-level reference genomes for two strains of Caenorhabditis briggsae: an improved platform for comparative genomics.</title>
        <authorList>
            <person name="Stevens L."/>
            <person name="Andersen E."/>
        </authorList>
    </citation>
    <scope>NUCLEOTIDE SEQUENCE [LARGE SCALE GENOMIC DNA]</scope>
    <source>
        <strain evidence="6">VX34</strain>
        <tissue evidence="6">Whole-organism</tissue>
    </source>
</reference>
<dbReference type="OMA" id="SHETIKF"/>
<dbReference type="EMBL" id="CP090895">
    <property type="protein sequence ID" value="ULT86281.1"/>
    <property type="molecule type" value="Genomic_DNA"/>
</dbReference>
<keyword evidence="2" id="KW-0677">Repeat</keyword>
<evidence type="ECO:0000256" key="3">
    <source>
        <dbReference type="ARBA" id="ARBA00023006"/>
    </source>
</evidence>
<dbReference type="PANTHER" id="PTHR11227">
    <property type="entry name" value="WD-REPEAT PROTEIN INTERACTING WITH PHOSPHOINOSIDES WIPI -RELATED"/>
    <property type="match status" value="1"/>
</dbReference>
<comment type="similarity">
    <text evidence="4">Belongs to the WD repeat PROPPIN family.</text>
</comment>
<dbReference type="InterPro" id="IPR015943">
    <property type="entry name" value="WD40/YVTN_repeat-like_dom_sf"/>
</dbReference>
<keyword evidence="3" id="KW-0072">Autophagy</keyword>
<dbReference type="SMART" id="SM00320">
    <property type="entry name" value="WD40"/>
    <property type="match status" value="3"/>
</dbReference>
<dbReference type="KEGG" id="cbr:CBG_01467"/>
<dbReference type="Pfam" id="PF21032">
    <property type="entry name" value="PROPPIN"/>
    <property type="match status" value="1"/>
</dbReference>
<evidence type="ECO:0000256" key="4">
    <source>
        <dbReference type="ARBA" id="ARBA00025740"/>
    </source>
</evidence>
<dbReference type="InterPro" id="IPR001680">
    <property type="entry name" value="WD40_rpt"/>
</dbReference>
<dbReference type="AlphaFoldDB" id="A0AAE9JJF0"/>
<evidence type="ECO:0000313" key="7">
    <source>
        <dbReference type="Proteomes" id="UP000827892"/>
    </source>
</evidence>
<dbReference type="EMBL" id="CP092624">
    <property type="protein sequence ID" value="UMM32039.1"/>
    <property type="molecule type" value="Genomic_DNA"/>
</dbReference>
<proteinExistence type="inferred from homology"/>
<evidence type="ECO:0000256" key="2">
    <source>
        <dbReference type="ARBA" id="ARBA00022737"/>
    </source>
</evidence>
<organism evidence="6 8">
    <name type="scientific">Caenorhabditis briggsae</name>
    <dbReference type="NCBI Taxonomy" id="6238"/>
    <lineage>
        <taxon>Eukaryota</taxon>
        <taxon>Metazoa</taxon>
        <taxon>Ecdysozoa</taxon>
        <taxon>Nematoda</taxon>
        <taxon>Chromadorea</taxon>
        <taxon>Rhabditida</taxon>
        <taxon>Rhabditina</taxon>
        <taxon>Rhabditomorpha</taxon>
        <taxon>Rhabditoidea</taxon>
        <taxon>Rhabditidae</taxon>
        <taxon>Peloderinae</taxon>
        <taxon>Caenorhabditis</taxon>
    </lineage>
</organism>
<dbReference type="Gene3D" id="2.130.10.10">
    <property type="entry name" value="YVTN repeat-like/Quinoprotein amine dehydrogenase"/>
    <property type="match status" value="1"/>
</dbReference>
<dbReference type="InterPro" id="IPR048720">
    <property type="entry name" value="PROPPIN"/>
</dbReference>
<protein>
    <recommendedName>
        <fullName evidence="9">WD repeat domain phosphoinositide-interacting protein 2</fullName>
    </recommendedName>
</protein>
<evidence type="ECO:0000256" key="1">
    <source>
        <dbReference type="ARBA" id="ARBA00022574"/>
    </source>
</evidence>